<dbReference type="GO" id="GO:0010181">
    <property type="term" value="F:FMN binding"/>
    <property type="evidence" value="ECO:0007669"/>
    <property type="project" value="InterPro"/>
</dbReference>
<accession>A0AA95SPJ0</accession>
<sequence length="416" mass="45174">MESSLLNQPLHLPNGSVLRNRLAKAAMSETLGTYDNRPTNGLVQLYGRWGASGLGLIVTGNVMIDRRALGEPGNVVIEDESDMAVLRQWTQAATAHGSALWAQLNHPGKQSTRGLNAFNLAPSAVPFREDMAAFFDTPREASSDDILDIIERFGRSAAICKKAGFSGVQIHAAHGYLINQFLSPHHNRRDDEWGSTAEKRRRFLMAVYAEIRRQVGADFPVGIKLNSADFQRGGFTEEESLATIRALAKAGIDLIEISGGTYEAPAMSGAMQEPKRASTAAREAYFLGFAEKARATTKLPLMVTGGFRTATGMNAALRTGALDVVGLARLLAIDPDAPAALLQGRDSAQRVRPISTGLKAVDRMGIMEVLWYERQLKRIAKGKEPRPAESGLAAFLKSALGSSWGTFRTRRLRARA</sequence>
<gene>
    <name evidence="4" type="ORF">PFX98_18400</name>
</gene>
<keyword evidence="5" id="KW-1185">Reference proteome</keyword>
<dbReference type="Gene3D" id="3.20.20.70">
    <property type="entry name" value="Aldolase class I"/>
    <property type="match status" value="1"/>
</dbReference>
<evidence type="ECO:0000313" key="4">
    <source>
        <dbReference type="EMBL" id="WIT10866.1"/>
    </source>
</evidence>
<evidence type="ECO:0000313" key="5">
    <source>
        <dbReference type="Proteomes" id="UP001177769"/>
    </source>
</evidence>
<dbReference type="PANTHER" id="PTHR43656">
    <property type="entry name" value="BINDING OXIDOREDUCTASE, PUTATIVE (AFU_ORTHOLOGUE AFUA_2G08260)-RELATED"/>
    <property type="match status" value="1"/>
</dbReference>
<dbReference type="PANTHER" id="PTHR43656:SF2">
    <property type="entry name" value="BINDING OXIDOREDUCTASE, PUTATIVE (AFU_ORTHOLOGUE AFUA_2G08260)-RELATED"/>
    <property type="match status" value="1"/>
</dbReference>
<dbReference type="KEGG" id="pais:PFX98_18400"/>
<dbReference type="InterPro" id="IPR051799">
    <property type="entry name" value="NADH_flavin_oxidoreductase"/>
</dbReference>
<dbReference type="InterPro" id="IPR001155">
    <property type="entry name" value="OxRdtase_FMN_N"/>
</dbReference>
<proteinExistence type="predicted"/>
<dbReference type="Proteomes" id="UP001177769">
    <property type="component" value="Chromosome"/>
</dbReference>
<keyword evidence="1" id="KW-0285">Flavoprotein</keyword>
<dbReference type="GO" id="GO:0016491">
    <property type="term" value="F:oxidoreductase activity"/>
    <property type="evidence" value="ECO:0007669"/>
    <property type="project" value="UniProtKB-KW"/>
</dbReference>
<organism evidence="4 5">
    <name type="scientific">Paucibacter sediminis</name>
    <dbReference type="NCBI Taxonomy" id="3019553"/>
    <lineage>
        <taxon>Bacteria</taxon>
        <taxon>Pseudomonadati</taxon>
        <taxon>Pseudomonadota</taxon>
        <taxon>Betaproteobacteria</taxon>
        <taxon>Burkholderiales</taxon>
        <taxon>Sphaerotilaceae</taxon>
        <taxon>Roseateles</taxon>
    </lineage>
</organism>
<evidence type="ECO:0000259" key="3">
    <source>
        <dbReference type="Pfam" id="PF00724"/>
    </source>
</evidence>
<protein>
    <submittedName>
        <fullName evidence="4">NADH:flavin oxidoreductase/NADH oxidase family protein</fullName>
    </submittedName>
</protein>
<dbReference type="RefSeq" id="WP_285231944.1">
    <property type="nucleotide sequence ID" value="NZ_CP116346.1"/>
</dbReference>
<keyword evidence="2" id="KW-0560">Oxidoreductase</keyword>
<dbReference type="EMBL" id="CP116346">
    <property type="protein sequence ID" value="WIT10866.1"/>
    <property type="molecule type" value="Genomic_DNA"/>
</dbReference>
<name>A0AA95SPJ0_9BURK</name>
<evidence type="ECO:0000256" key="1">
    <source>
        <dbReference type="ARBA" id="ARBA00022630"/>
    </source>
</evidence>
<dbReference type="Pfam" id="PF00724">
    <property type="entry name" value="Oxidored_FMN"/>
    <property type="match status" value="1"/>
</dbReference>
<dbReference type="InterPro" id="IPR013785">
    <property type="entry name" value="Aldolase_TIM"/>
</dbReference>
<dbReference type="AlphaFoldDB" id="A0AA95SPJ0"/>
<evidence type="ECO:0000256" key="2">
    <source>
        <dbReference type="ARBA" id="ARBA00023002"/>
    </source>
</evidence>
<feature type="domain" description="NADH:flavin oxidoreductase/NADH oxidase N-terminal" evidence="3">
    <location>
        <begin position="8"/>
        <end position="345"/>
    </location>
</feature>
<reference evidence="4" key="1">
    <citation type="submission" date="2023-01" db="EMBL/GenBank/DDBJ databases">
        <title>Whole genome sequence of Paucibacter sp. S2-9 isolated from pond sediment.</title>
        <authorList>
            <person name="Jung J.Y."/>
        </authorList>
    </citation>
    <scope>NUCLEOTIDE SEQUENCE</scope>
    <source>
        <strain evidence="4">S2-9</strain>
    </source>
</reference>
<dbReference type="CDD" id="cd04733">
    <property type="entry name" value="OYE_like_2_FMN"/>
    <property type="match status" value="1"/>
</dbReference>
<dbReference type="SUPFAM" id="SSF51395">
    <property type="entry name" value="FMN-linked oxidoreductases"/>
    <property type="match status" value="1"/>
</dbReference>